<dbReference type="PROSITE" id="PS50011">
    <property type="entry name" value="PROTEIN_KINASE_DOM"/>
    <property type="match status" value="1"/>
</dbReference>
<dbReference type="GO" id="GO:0005524">
    <property type="term" value="F:ATP binding"/>
    <property type="evidence" value="ECO:0007669"/>
    <property type="project" value="UniProtKB-KW"/>
</dbReference>
<dbReference type="InterPro" id="IPR000719">
    <property type="entry name" value="Prot_kinase_dom"/>
</dbReference>
<gene>
    <name evidence="6" type="ORF">D6D85_03615</name>
</gene>
<keyword evidence="4" id="KW-0067">ATP-binding</keyword>
<dbReference type="EMBL" id="RCOS01000054">
    <property type="protein sequence ID" value="RSN76708.1"/>
    <property type="molecule type" value="Genomic_DNA"/>
</dbReference>
<evidence type="ECO:0000256" key="1">
    <source>
        <dbReference type="ARBA" id="ARBA00022679"/>
    </source>
</evidence>
<dbReference type="GO" id="GO:0005829">
    <property type="term" value="C:cytosol"/>
    <property type="evidence" value="ECO:0007669"/>
    <property type="project" value="TreeGrafter"/>
</dbReference>
<evidence type="ECO:0000256" key="4">
    <source>
        <dbReference type="ARBA" id="ARBA00022840"/>
    </source>
</evidence>
<evidence type="ECO:0000313" key="7">
    <source>
        <dbReference type="Proteomes" id="UP000277582"/>
    </source>
</evidence>
<dbReference type="Pfam" id="PF00069">
    <property type="entry name" value="Pkinase"/>
    <property type="match status" value="1"/>
</dbReference>
<dbReference type="Proteomes" id="UP000277582">
    <property type="component" value="Unassembled WGS sequence"/>
</dbReference>
<sequence length="375" mass="43741">MREVMGMPLERLVERYTKEEKLGEGGVGVAYKAEGIKDRKLYVIKIFDINKIKNSISDSEARRLGVNKEALALQILEEMLENNKRIKEILEERKGERGWNNIKYIEEVGDIDAPYVVTEYIRYNLREYMSSKGRIDPHQALRIVLDVATGLKFIYESTKSSRHPIIAHTDVCPENIYIDVDERGEIKTVKLGDFDGAWIPEISIHPIMIHMDYKPPEGKPSEKFDVYALGIILAELIGGKRAIELLKEKGTVDEIDELREFKELIEKSTERKENRMTVDEFIKTIENMNIKEVIKGSIKEICEEWLDILEDYKRRYRERPIPVPQENMLRSISSKFDELIDIWHKESLSKLNPLINEIRSDLEDLKEMRRSTRSG</sequence>
<keyword evidence="3" id="KW-0418">Kinase</keyword>
<dbReference type="Gene3D" id="1.10.510.10">
    <property type="entry name" value="Transferase(Phosphotransferase) domain 1"/>
    <property type="match status" value="1"/>
</dbReference>
<name>A0A3R9PHQ2_9CREN</name>
<dbReference type="Gene3D" id="3.30.200.20">
    <property type="entry name" value="Phosphorylase Kinase, domain 1"/>
    <property type="match status" value="1"/>
</dbReference>
<evidence type="ECO:0000259" key="5">
    <source>
        <dbReference type="PROSITE" id="PS50011"/>
    </source>
</evidence>
<dbReference type="GO" id="GO:0016020">
    <property type="term" value="C:membrane"/>
    <property type="evidence" value="ECO:0007669"/>
    <property type="project" value="TreeGrafter"/>
</dbReference>
<dbReference type="PANTHER" id="PTHR24348">
    <property type="entry name" value="SERINE/THREONINE-PROTEIN KINASE UNC-51-RELATED"/>
    <property type="match status" value="1"/>
</dbReference>
<dbReference type="SUPFAM" id="SSF56112">
    <property type="entry name" value="Protein kinase-like (PK-like)"/>
    <property type="match status" value="1"/>
</dbReference>
<proteinExistence type="predicted"/>
<dbReference type="GO" id="GO:0005776">
    <property type="term" value="C:autophagosome"/>
    <property type="evidence" value="ECO:0007669"/>
    <property type="project" value="TreeGrafter"/>
</dbReference>
<dbReference type="InterPro" id="IPR045269">
    <property type="entry name" value="Atg1-like"/>
</dbReference>
<dbReference type="AlphaFoldDB" id="A0A3R9PHQ2"/>
<dbReference type="SMART" id="SM00220">
    <property type="entry name" value="S_TKc"/>
    <property type="match status" value="1"/>
</dbReference>
<organism evidence="6 7">
    <name type="scientific">Candidatus Methanodesulfokora washburnensis</name>
    <dbReference type="NCBI Taxonomy" id="2478471"/>
    <lineage>
        <taxon>Archaea</taxon>
        <taxon>Thermoproteota</taxon>
        <taxon>Candidatus Korarchaeia</taxon>
        <taxon>Candidatus Korarchaeia incertae sedis</taxon>
        <taxon>Candidatus Methanodesulfokora</taxon>
    </lineage>
</organism>
<accession>A0A3R9PHQ2</accession>
<evidence type="ECO:0000313" key="6">
    <source>
        <dbReference type="EMBL" id="RSN76708.1"/>
    </source>
</evidence>
<evidence type="ECO:0000256" key="3">
    <source>
        <dbReference type="ARBA" id="ARBA00022777"/>
    </source>
</evidence>
<keyword evidence="2" id="KW-0547">Nucleotide-binding</keyword>
<keyword evidence="1" id="KW-0808">Transferase</keyword>
<dbReference type="PANTHER" id="PTHR24348:SF22">
    <property type="entry name" value="NON-SPECIFIC SERINE_THREONINE PROTEIN KINASE"/>
    <property type="match status" value="1"/>
</dbReference>
<dbReference type="GO" id="GO:0000407">
    <property type="term" value="C:phagophore assembly site"/>
    <property type="evidence" value="ECO:0007669"/>
    <property type="project" value="TreeGrafter"/>
</dbReference>
<dbReference type="InterPro" id="IPR011009">
    <property type="entry name" value="Kinase-like_dom_sf"/>
</dbReference>
<reference evidence="6 7" key="1">
    <citation type="submission" date="2018-10" db="EMBL/GenBank/DDBJ databases">
        <title>Co-occurring genomic capacity for anaerobic methane metabolism and dissimilatory sulfite reduction discovered in the Korarchaeota.</title>
        <authorList>
            <person name="Mckay L.J."/>
            <person name="Dlakic M."/>
            <person name="Fields M.W."/>
            <person name="Delmont T.O."/>
            <person name="Eren A.M."/>
            <person name="Jay Z.J."/>
            <person name="Klingelsmith K.B."/>
            <person name="Rusch D.B."/>
            <person name="Inskeep W.P."/>
        </authorList>
    </citation>
    <scope>NUCLEOTIDE SEQUENCE [LARGE SCALE GENOMIC DNA]</scope>
    <source>
        <strain evidence="6 7">MDKW</strain>
    </source>
</reference>
<protein>
    <recommendedName>
        <fullName evidence="5">Protein kinase domain-containing protein</fullName>
    </recommendedName>
</protein>
<dbReference type="GO" id="GO:0004674">
    <property type="term" value="F:protein serine/threonine kinase activity"/>
    <property type="evidence" value="ECO:0007669"/>
    <property type="project" value="InterPro"/>
</dbReference>
<feature type="domain" description="Protein kinase" evidence="5">
    <location>
        <begin position="16"/>
        <end position="290"/>
    </location>
</feature>
<comment type="caution">
    <text evidence="6">The sequence shown here is derived from an EMBL/GenBank/DDBJ whole genome shotgun (WGS) entry which is preliminary data.</text>
</comment>
<keyword evidence="7" id="KW-1185">Reference proteome</keyword>
<evidence type="ECO:0000256" key="2">
    <source>
        <dbReference type="ARBA" id="ARBA00022741"/>
    </source>
</evidence>